<gene>
    <name evidence="5" type="ORF">SMD27_16185</name>
</gene>
<evidence type="ECO:0000256" key="2">
    <source>
        <dbReference type="ARBA" id="ARBA00023125"/>
    </source>
</evidence>
<evidence type="ECO:0000259" key="4">
    <source>
        <dbReference type="PROSITE" id="PS50949"/>
    </source>
</evidence>
<organism evidence="5 6">
    <name type="scientific">Dongia soli</name>
    <dbReference type="NCBI Taxonomy" id="600628"/>
    <lineage>
        <taxon>Bacteria</taxon>
        <taxon>Pseudomonadati</taxon>
        <taxon>Pseudomonadota</taxon>
        <taxon>Alphaproteobacteria</taxon>
        <taxon>Rhodospirillales</taxon>
        <taxon>Dongiaceae</taxon>
        <taxon>Dongia</taxon>
    </lineage>
</organism>
<dbReference type="CDD" id="cd07377">
    <property type="entry name" value="WHTH_GntR"/>
    <property type="match status" value="1"/>
</dbReference>
<dbReference type="Pfam" id="PF00392">
    <property type="entry name" value="GntR"/>
    <property type="match status" value="1"/>
</dbReference>
<name>A0ABU5EDG1_9PROT</name>
<reference evidence="5 6" key="1">
    <citation type="journal article" date="2016" name="Antonie Van Leeuwenhoek">
        <title>Dongia soli sp. nov., isolated from soil from Dokdo, Korea.</title>
        <authorList>
            <person name="Kim D.U."/>
            <person name="Lee H."/>
            <person name="Kim H."/>
            <person name="Kim S.G."/>
            <person name="Ka J.O."/>
        </authorList>
    </citation>
    <scope>NUCLEOTIDE SEQUENCE [LARGE SCALE GENOMIC DNA]</scope>
    <source>
        <strain evidence="5 6">D78</strain>
    </source>
</reference>
<dbReference type="PROSITE" id="PS50949">
    <property type="entry name" value="HTH_GNTR"/>
    <property type="match status" value="1"/>
</dbReference>
<protein>
    <submittedName>
        <fullName evidence="5">GntR family transcriptional regulator</fullName>
    </submittedName>
</protein>
<keyword evidence="2" id="KW-0238">DNA-binding</keyword>
<evidence type="ECO:0000256" key="1">
    <source>
        <dbReference type="ARBA" id="ARBA00023015"/>
    </source>
</evidence>
<dbReference type="InterPro" id="IPR011711">
    <property type="entry name" value="GntR_C"/>
</dbReference>
<dbReference type="EMBL" id="JAXCLW010000004">
    <property type="protein sequence ID" value="MDY0884384.1"/>
    <property type="molecule type" value="Genomic_DNA"/>
</dbReference>
<dbReference type="Gene3D" id="1.20.120.530">
    <property type="entry name" value="GntR ligand-binding domain-like"/>
    <property type="match status" value="1"/>
</dbReference>
<proteinExistence type="predicted"/>
<dbReference type="PANTHER" id="PTHR43537">
    <property type="entry name" value="TRANSCRIPTIONAL REGULATOR, GNTR FAMILY"/>
    <property type="match status" value="1"/>
</dbReference>
<keyword evidence="6" id="KW-1185">Reference proteome</keyword>
<dbReference type="InterPro" id="IPR008920">
    <property type="entry name" value="TF_FadR/GntR_C"/>
</dbReference>
<dbReference type="Gene3D" id="1.10.10.10">
    <property type="entry name" value="Winged helix-like DNA-binding domain superfamily/Winged helix DNA-binding domain"/>
    <property type="match status" value="1"/>
</dbReference>
<dbReference type="Proteomes" id="UP001279642">
    <property type="component" value="Unassembled WGS sequence"/>
</dbReference>
<dbReference type="InterPro" id="IPR000524">
    <property type="entry name" value="Tscrpt_reg_HTH_GntR"/>
</dbReference>
<dbReference type="InterPro" id="IPR036390">
    <property type="entry name" value="WH_DNA-bd_sf"/>
</dbReference>
<comment type="caution">
    <text evidence="5">The sequence shown here is derived from an EMBL/GenBank/DDBJ whole genome shotgun (WGS) entry which is preliminary data.</text>
</comment>
<dbReference type="SMART" id="SM00345">
    <property type="entry name" value="HTH_GNTR"/>
    <property type="match status" value="1"/>
</dbReference>
<sequence length="232" mass="25937">MATSTSSLRVVPNTLSLRERVTQVLREAILNLHFEPGEKLVERRLCEETGVSRTCVREALRHLEAEGLVKRTPTRGMFVSEIGPDEARQIYEVRSVLESAMTRQFVERASEKQLAALIAAFRRVEVTSSGKDYLAYARALEKFSACLMEGAGNDVARQILDMLSARITYLRTITARAANGEQDSVVALRKVIEAVQRRDADLAEQSSRDFVQNSADFALHILLKNSPEAAER</sequence>
<keyword evidence="3" id="KW-0804">Transcription</keyword>
<dbReference type="RefSeq" id="WP_320509449.1">
    <property type="nucleotide sequence ID" value="NZ_JAXCLW010000004.1"/>
</dbReference>
<dbReference type="SUPFAM" id="SSF48008">
    <property type="entry name" value="GntR ligand-binding domain-like"/>
    <property type="match status" value="1"/>
</dbReference>
<dbReference type="PANTHER" id="PTHR43537:SF24">
    <property type="entry name" value="GLUCONATE OPERON TRANSCRIPTIONAL REPRESSOR"/>
    <property type="match status" value="1"/>
</dbReference>
<evidence type="ECO:0000313" key="6">
    <source>
        <dbReference type="Proteomes" id="UP001279642"/>
    </source>
</evidence>
<dbReference type="Pfam" id="PF07729">
    <property type="entry name" value="FCD"/>
    <property type="match status" value="1"/>
</dbReference>
<feature type="domain" description="HTH gntR-type" evidence="4">
    <location>
        <begin position="15"/>
        <end position="82"/>
    </location>
</feature>
<dbReference type="SUPFAM" id="SSF46785">
    <property type="entry name" value="Winged helix' DNA-binding domain"/>
    <property type="match status" value="1"/>
</dbReference>
<dbReference type="InterPro" id="IPR036388">
    <property type="entry name" value="WH-like_DNA-bd_sf"/>
</dbReference>
<accession>A0ABU5EDG1</accession>
<dbReference type="PRINTS" id="PR00035">
    <property type="entry name" value="HTHGNTR"/>
</dbReference>
<evidence type="ECO:0000313" key="5">
    <source>
        <dbReference type="EMBL" id="MDY0884384.1"/>
    </source>
</evidence>
<evidence type="ECO:0000256" key="3">
    <source>
        <dbReference type="ARBA" id="ARBA00023163"/>
    </source>
</evidence>
<keyword evidence="1" id="KW-0805">Transcription regulation</keyword>
<dbReference type="SMART" id="SM00895">
    <property type="entry name" value="FCD"/>
    <property type="match status" value="1"/>
</dbReference>